<keyword evidence="3" id="KW-1185">Reference proteome</keyword>
<dbReference type="EMBL" id="CP060394">
    <property type="protein sequence ID" value="QNI30901.1"/>
    <property type="molecule type" value="Genomic_DNA"/>
</dbReference>
<evidence type="ECO:0000256" key="1">
    <source>
        <dbReference type="SAM" id="SignalP"/>
    </source>
</evidence>
<organism evidence="2 3">
    <name type="scientific">Alloacidobacterium dinghuense</name>
    <dbReference type="NCBI Taxonomy" id="2763107"/>
    <lineage>
        <taxon>Bacteria</taxon>
        <taxon>Pseudomonadati</taxon>
        <taxon>Acidobacteriota</taxon>
        <taxon>Terriglobia</taxon>
        <taxon>Terriglobales</taxon>
        <taxon>Acidobacteriaceae</taxon>
        <taxon>Alloacidobacterium</taxon>
    </lineage>
</organism>
<dbReference type="RefSeq" id="WP_186741107.1">
    <property type="nucleotide sequence ID" value="NZ_CP060394.1"/>
</dbReference>
<name>A0A7G8BED1_9BACT</name>
<reference evidence="2 3" key="1">
    <citation type="submission" date="2020-08" db="EMBL/GenBank/DDBJ databases">
        <title>Edaphobacter telluris sp. nov. and Acidobacterium dinghuensis sp. nov., two acidobacteria isolated from forest soil.</title>
        <authorList>
            <person name="Fu J."/>
            <person name="Qiu L."/>
        </authorList>
    </citation>
    <scope>NUCLEOTIDE SEQUENCE [LARGE SCALE GENOMIC DNA]</scope>
    <source>
        <strain evidence="2">4Y35</strain>
    </source>
</reference>
<dbReference type="KEGG" id="adin:H7849_17515"/>
<accession>A0A7G8BED1</accession>
<sequence length="118" mass="12567">MKLRLSYHTALLVAIAVVLTLGWAQTQTMSAQDDVFHIVKGVVKHVDKDTKTMVVKAGDGTEHTIKWTDKTTVEGGKDIGDGIKEGSKVSVKYTEKAGEKTAVGVKDAGKATAKAVNN</sequence>
<evidence type="ECO:0000313" key="3">
    <source>
        <dbReference type="Proteomes" id="UP000515312"/>
    </source>
</evidence>
<keyword evidence="1" id="KW-0732">Signal</keyword>
<protein>
    <recommendedName>
        <fullName evidence="4">DUF5666 domain-containing protein</fullName>
    </recommendedName>
</protein>
<feature type="signal peptide" evidence="1">
    <location>
        <begin position="1"/>
        <end position="26"/>
    </location>
</feature>
<feature type="chain" id="PRO_5028874384" description="DUF5666 domain-containing protein" evidence="1">
    <location>
        <begin position="27"/>
        <end position="118"/>
    </location>
</feature>
<gene>
    <name evidence="2" type="ORF">H7849_17515</name>
</gene>
<proteinExistence type="predicted"/>
<dbReference type="Proteomes" id="UP000515312">
    <property type="component" value="Chromosome"/>
</dbReference>
<dbReference type="AlphaFoldDB" id="A0A7G8BED1"/>
<evidence type="ECO:0008006" key="4">
    <source>
        <dbReference type="Google" id="ProtNLM"/>
    </source>
</evidence>
<evidence type="ECO:0000313" key="2">
    <source>
        <dbReference type="EMBL" id="QNI30901.1"/>
    </source>
</evidence>